<proteinExistence type="predicted"/>
<feature type="chain" id="PRO_5021698898" evidence="1">
    <location>
        <begin position="38"/>
        <end position="259"/>
    </location>
</feature>
<evidence type="ECO:0000256" key="1">
    <source>
        <dbReference type="SAM" id="SignalP"/>
    </source>
</evidence>
<dbReference type="PROSITE" id="PS51318">
    <property type="entry name" value="TAT"/>
    <property type="match status" value="1"/>
</dbReference>
<feature type="signal peptide" evidence="1">
    <location>
        <begin position="1"/>
        <end position="37"/>
    </location>
</feature>
<keyword evidence="1" id="KW-0732">Signal</keyword>
<dbReference type="EMBL" id="CP036339">
    <property type="protein sequence ID" value="QDT75848.1"/>
    <property type="molecule type" value="Genomic_DNA"/>
</dbReference>
<keyword evidence="3" id="KW-1185">Reference proteome</keyword>
<protein>
    <submittedName>
        <fullName evidence="2">Uncharacterized protein</fullName>
    </submittedName>
</protein>
<dbReference type="RefSeq" id="WP_145435623.1">
    <property type="nucleotide sequence ID" value="NZ_CP036339.1"/>
</dbReference>
<dbReference type="KEGG" id="llh:I41_50910"/>
<organism evidence="2 3">
    <name type="scientific">Lacipirellula limnantheis</name>
    <dbReference type="NCBI Taxonomy" id="2528024"/>
    <lineage>
        <taxon>Bacteria</taxon>
        <taxon>Pseudomonadati</taxon>
        <taxon>Planctomycetota</taxon>
        <taxon>Planctomycetia</taxon>
        <taxon>Pirellulales</taxon>
        <taxon>Lacipirellulaceae</taxon>
        <taxon>Lacipirellula</taxon>
    </lineage>
</organism>
<dbReference type="AlphaFoldDB" id="A0A517U5D8"/>
<evidence type="ECO:0000313" key="2">
    <source>
        <dbReference type="EMBL" id="QDT75848.1"/>
    </source>
</evidence>
<dbReference type="OrthoDB" id="288935at2"/>
<evidence type="ECO:0000313" key="3">
    <source>
        <dbReference type="Proteomes" id="UP000317909"/>
    </source>
</evidence>
<sequence precursor="true">MAGTNHFRSSCRRQWLASLGCGLVAAALFGNAGAAPAADRFAEATPGIAIPAAFQPPVAPLRQPPSLGQPAVEDAIIATEREEAANAAETIDAQEEPLNDPEADARRIYRPIGQVTVNTALPPGEMPGALARQEGDPPPVVMPLVGDQRLEGGWGDQLFNWSATQFCHQPLYFEEVNLERYGYGCRPCMQPLASGAHFFLTVPALPYKMVVNPPRECVYTLGYYRPGDRVPWQRNYLPWDTRAAAVEAGVAVGLVFLIP</sequence>
<gene>
    <name evidence="2" type="ORF">I41_50910</name>
</gene>
<dbReference type="InterPro" id="IPR006311">
    <property type="entry name" value="TAT_signal"/>
</dbReference>
<reference evidence="2 3" key="1">
    <citation type="submission" date="2019-02" db="EMBL/GenBank/DDBJ databases">
        <title>Deep-cultivation of Planctomycetes and their phenomic and genomic characterization uncovers novel biology.</title>
        <authorList>
            <person name="Wiegand S."/>
            <person name="Jogler M."/>
            <person name="Boedeker C."/>
            <person name="Pinto D."/>
            <person name="Vollmers J."/>
            <person name="Rivas-Marin E."/>
            <person name="Kohn T."/>
            <person name="Peeters S.H."/>
            <person name="Heuer A."/>
            <person name="Rast P."/>
            <person name="Oberbeckmann S."/>
            <person name="Bunk B."/>
            <person name="Jeske O."/>
            <person name="Meyerdierks A."/>
            <person name="Storesund J.E."/>
            <person name="Kallscheuer N."/>
            <person name="Luecker S."/>
            <person name="Lage O.M."/>
            <person name="Pohl T."/>
            <person name="Merkel B.J."/>
            <person name="Hornburger P."/>
            <person name="Mueller R.-W."/>
            <person name="Bruemmer F."/>
            <person name="Labrenz M."/>
            <person name="Spormann A.M."/>
            <person name="Op den Camp H."/>
            <person name="Overmann J."/>
            <person name="Amann R."/>
            <person name="Jetten M.S.M."/>
            <person name="Mascher T."/>
            <person name="Medema M.H."/>
            <person name="Devos D.P."/>
            <person name="Kaster A.-K."/>
            <person name="Ovreas L."/>
            <person name="Rohde M."/>
            <person name="Galperin M.Y."/>
            <person name="Jogler C."/>
        </authorList>
    </citation>
    <scope>NUCLEOTIDE SEQUENCE [LARGE SCALE GENOMIC DNA]</scope>
    <source>
        <strain evidence="2 3">I41</strain>
    </source>
</reference>
<accession>A0A517U5D8</accession>
<name>A0A517U5D8_9BACT</name>
<dbReference type="Proteomes" id="UP000317909">
    <property type="component" value="Chromosome"/>
</dbReference>